<dbReference type="CDD" id="cd01860">
    <property type="entry name" value="Rab5_related"/>
    <property type="match status" value="1"/>
</dbReference>
<evidence type="ECO:0000256" key="1">
    <source>
        <dbReference type="ARBA" id="ARBA00022741"/>
    </source>
</evidence>
<evidence type="ECO:0000256" key="2">
    <source>
        <dbReference type="SAM" id="MobiDB-lite"/>
    </source>
</evidence>
<dbReference type="Pfam" id="PF00071">
    <property type="entry name" value="Ras"/>
    <property type="match status" value="1"/>
</dbReference>
<proteinExistence type="predicted"/>
<gene>
    <name evidence="3" type="ORF">BQ4739_LOCUS2360</name>
</gene>
<dbReference type="NCBIfam" id="TIGR00231">
    <property type="entry name" value="small_GTP"/>
    <property type="match status" value="1"/>
</dbReference>
<sequence>MGCYSSKPAARPSQSDPRVTRAAYQPPQQQRSAAAAAAAGPPPRVKLVLLGDSGVGKSCLVLRYVRNQFDPSSKITVGAAFMSHNVSLPDGKSMRFEIWDTAGQERYLSLAPLYYRGAHAAAVVYDITSPESFEKAKYWISELQKNASGSIVMVLVGNKTDLAEQREVSEEEARAFADSQNMLFVESSAKTSGGVADIFEGVAAKLAGGLPVSIGARHVA</sequence>
<accession>A0A383VA38</accession>
<dbReference type="InterPro" id="IPR005225">
    <property type="entry name" value="Small_GTP-bd"/>
</dbReference>
<organism evidence="3 4">
    <name type="scientific">Tetradesmus obliquus</name>
    <name type="common">Green alga</name>
    <name type="synonym">Acutodesmus obliquus</name>
    <dbReference type="NCBI Taxonomy" id="3088"/>
    <lineage>
        <taxon>Eukaryota</taxon>
        <taxon>Viridiplantae</taxon>
        <taxon>Chlorophyta</taxon>
        <taxon>core chlorophytes</taxon>
        <taxon>Chlorophyceae</taxon>
        <taxon>CS clade</taxon>
        <taxon>Sphaeropleales</taxon>
        <taxon>Scenedesmaceae</taxon>
        <taxon>Tetradesmus</taxon>
    </lineage>
</organism>
<dbReference type="EMBL" id="FNXT01000177">
    <property type="protein sequence ID" value="SZX61803.1"/>
    <property type="molecule type" value="Genomic_DNA"/>
</dbReference>
<dbReference type="PROSITE" id="PS51420">
    <property type="entry name" value="RHO"/>
    <property type="match status" value="1"/>
</dbReference>
<dbReference type="AlphaFoldDB" id="A0A383VA38"/>
<evidence type="ECO:0000313" key="3">
    <source>
        <dbReference type="EMBL" id="SZX61803.1"/>
    </source>
</evidence>
<dbReference type="Proteomes" id="UP000256970">
    <property type="component" value="Unassembled WGS sequence"/>
</dbReference>
<dbReference type="PANTHER" id="PTHR47978">
    <property type="match status" value="1"/>
</dbReference>
<dbReference type="FunFam" id="3.40.50.300:FF:000851">
    <property type="entry name" value="Ras-related small GTP-binding family protein"/>
    <property type="match status" value="1"/>
</dbReference>
<protein>
    <submittedName>
        <fullName evidence="3">Uncharacterized protein</fullName>
    </submittedName>
</protein>
<dbReference type="STRING" id="3088.A0A383VA38"/>
<keyword evidence="4" id="KW-1185">Reference proteome</keyword>
<dbReference type="PROSITE" id="PS51421">
    <property type="entry name" value="RAS"/>
    <property type="match status" value="1"/>
</dbReference>
<feature type="region of interest" description="Disordered" evidence="2">
    <location>
        <begin position="1"/>
        <end position="38"/>
    </location>
</feature>
<dbReference type="InterPro" id="IPR001806">
    <property type="entry name" value="Small_GTPase"/>
</dbReference>
<dbReference type="InterPro" id="IPR027417">
    <property type="entry name" value="P-loop_NTPase"/>
</dbReference>
<keyword evidence="1" id="KW-0547">Nucleotide-binding</keyword>
<dbReference type="SMART" id="SM00173">
    <property type="entry name" value="RAS"/>
    <property type="match status" value="1"/>
</dbReference>
<dbReference type="PRINTS" id="PR00449">
    <property type="entry name" value="RASTRNSFRMNG"/>
</dbReference>
<dbReference type="SMART" id="SM00175">
    <property type="entry name" value="RAB"/>
    <property type="match status" value="1"/>
</dbReference>
<dbReference type="SMART" id="SM00174">
    <property type="entry name" value="RHO"/>
    <property type="match status" value="1"/>
</dbReference>
<feature type="compositionally biased region" description="Low complexity" evidence="2">
    <location>
        <begin position="21"/>
        <end position="38"/>
    </location>
</feature>
<dbReference type="Gene3D" id="3.40.50.300">
    <property type="entry name" value="P-loop containing nucleotide triphosphate hydrolases"/>
    <property type="match status" value="1"/>
</dbReference>
<reference evidence="3 4" key="1">
    <citation type="submission" date="2016-10" db="EMBL/GenBank/DDBJ databases">
        <authorList>
            <person name="Cai Z."/>
        </authorList>
    </citation>
    <scope>NUCLEOTIDE SEQUENCE [LARGE SCALE GENOMIC DNA]</scope>
</reference>
<evidence type="ECO:0000313" key="4">
    <source>
        <dbReference type="Proteomes" id="UP000256970"/>
    </source>
</evidence>
<dbReference type="GO" id="GO:0005525">
    <property type="term" value="F:GTP binding"/>
    <property type="evidence" value="ECO:0007669"/>
    <property type="project" value="InterPro"/>
</dbReference>
<dbReference type="SUPFAM" id="SSF52540">
    <property type="entry name" value="P-loop containing nucleoside triphosphate hydrolases"/>
    <property type="match status" value="1"/>
</dbReference>
<dbReference type="GO" id="GO:0003924">
    <property type="term" value="F:GTPase activity"/>
    <property type="evidence" value="ECO:0007669"/>
    <property type="project" value="InterPro"/>
</dbReference>
<dbReference type="SMART" id="SM00176">
    <property type="entry name" value="RAN"/>
    <property type="match status" value="1"/>
</dbReference>
<name>A0A383VA38_TETOB</name>
<dbReference type="PROSITE" id="PS51419">
    <property type="entry name" value="RAB"/>
    <property type="match status" value="1"/>
</dbReference>